<gene>
    <name evidence="2" type="ORF">EZS27_034153</name>
</gene>
<comment type="caution">
    <text evidence="2">The sequence shown here is derived from an EMBL/GenBank/DDBJ whole genome shotgun (WGS) entry which is preliminary data.</text>
</comment>
<dbReference type="GO" id="GO:0030527">
    <property type="term" value="F:structural constituent of chromatin"/>
    <property type="evidence" value="ECO:0007669"/>
    <property type="project" value="InterPro"/>
</dbReference>
<dbReference type="PANTHER" id="PTHR33175">
    <property type="entry name" value="DNA-BINDING PROTEIN HU"/>
    <property type="match status" value="1"/>
</dbReference>
<keyword evidence="1 2" id="KW-0238">DNA-binding</keyword>
<dbReference type="PRINTS" id="PR01727">
    <property type="entry name" value="DNABINDINGHU"/>
</dbReference>
<dbReference type="PANTHER" id="PTHR33175:SF3">
    <property type="entry name" value="DNA-BINDING PROTEIN HU-BETA"/>
    <property type="match status" value="1"/>
</dbReference>
<dbReference type="InterPro" id="IPR010992">
    <property type="entry name" value="IHF-like_DNA-bd_dom_sf"/>
</dbReference>
<dbReference type="GO" id="GO:0003677">
    <property type="term" value="F:DNA binding"/>
    <property type="evidence" value="ECO:0007669"/>
    <property type="project" value="UniProtKB-KW"/>
</dbReference>
<evidence type="ECO:0000256" key="1">
    <source>
        <dbReference type="ARBA" id="ARBA00023125"/>
    </source>
</evidence>
<protein>
    <submittedName>
        <fullName evidence="2">DNA-binding protein HU</fullName>
    </submittedName>
</protein>
<dbReference type="SMART" id="SM00411">
    <property type="entry name" value="BHL"/>
    <property type="match status" value="1"/>
</dbReference>
<dbReference type="Pfam" id="PF00216">
    <property type="entry name" value="Bac_DNA_binding"/>
    <property type="match status" value="1"/>
</dbReference>
<accession>A0A5J4Q2U6</accession>
<dbReference type="Gene3D" id="4.10.520.10">
    <property type="entry name" value="IHF-like DNA-binding proteins"/>
    <property type="match status" value="1"/>
</dbReference>
<evidence type="ECO:0000313" key="2">
    <source>
        <dbReference type="EMBL" id="KAA6315378.1"/>
    </source>
</evidence>
<organism evidence="2">
    <name type="scientific">termite gut metagenome</name>
    <dbReference type="NCBI Taxonomy" id="433724"/>
    <lineage>
        <taxon>unclassified sequences</taxon>
        <taxon>metagenomes</taxon>
        <taxon>organismal metagenomes</taxon>
    </lineage>
</organism>
<dbReference type="SUPFAM" id="SSF47729">
    <property type="entry name" value="IHF-like DNA-binding proteins"/>
    <property type="match status" value="1"/>
</dbReference>
<dbReference type="GO" id="GO:0005829">
    <property type="term" value="C:cytosol"/>
    <property type="evidence" value="ECO:0007669"/>
    <property type="project" value="TreeGrafter"/>
</dbReference>
<proteinExistence type="predicted"/>
<dbReference type="AlphaFoldDB" id="A0A5J4Q2U6"/>
<dbReference type="InterPro" id="IPR000119">
    <property type="entry name" value="Hist_DNA-bd"/>
</dbReference>
<dbReference type="EMBL" id="SNRY01005274">
    <property type="protein sequence ID" value="KAA6315378.1"/>
    <property type="molecule type" value="Genomic_DNA"/>
</dbReference>
<dbReference type="CDD" id="cd13832">
    <property type="entry name" value="IHF"/>
    <property type="match status" value="1"/>
</dbReference>
<reference evidence="2" key="1">
    <citation type="submission" date="2019-03" db="EMBL/GenBank/DDBJ databases">
        <title>Single cell metagenomics reveals metabolic interactions within the superorganism composed of flagellate Streblomastix strix and complex community of Bacteroidetes bacteria on its surface.</title>
        <authorList>
            <person name="Treitli S.C."/>
            <person name="Kolisko M."/>
            <person name="Husnik F."/>
            <person name="Keeling P."/>
            <person name="Hampl V."/>
        </authorList>
    </citation>
    <scope>NUCLEOTIDE SEQUENCE</scope>
    <source>
        <strain evidence="2">STM</strain>
    </source>
</reference>
<name>A0A5J4Q2U6_9ZZZZ</name>
<sequence length="104" mass="11750">MNNKEFISELSQRSGYSTLKTSELLDSVFNTMIQHLQNGETIAIQNFGSFEIRKKAERISVNPATKKRMFVPPKLTLTYKPNASLKDKLKFSAVKATVRVAPTE</sequence>